<evidence type="ECO:0000259" key="7">
    <source>
        <dbReference type="Pfam" id="PF00460"/>
    </source>
</evidence>
<evidence type="ECO:0000256" key="1">
    <source>
        <dbReference type="ARBA" id="ARBA00004117"/>
    </source>
</evidence>
<organism evidence="9 10">
    <name type="scientific">Bacillus cereus</name>
    <dbReference type="NCBI Taxonomy" id="1396"/>
    <lineage>
        <taxon>Bacteria</taxon>
        <taxon>Bacillati</taxon>
        <taxon>Bacillota</taxon>
        <taxon>Bacilli</taxon>
        <taxon>Bacillales</taxon>
        <taxon>Bacillaceae</taxon>
        <taxon>Bacillus</taxon>
        <taxon>Bacillus cereus group</taxon>
    </lineage>
</organism>
<accession>A0A161R769</accession>
<dbReference type="InterPro" id="IPR010930">
    <property type="entry name" value="Flg_bb/hook_C_dom"/>
</dbReference>
<evidence type="ECO:0000313" key="9">
    <source>
        <dbReference type="EMBL" id="KZD72091.1"/>
    </source>
</evidence>
<evidence type="ECO:0000256" key="2">
    <source>
        <dbReference type="ARBA" id="ARBA00009677"/>
    </source>
</evidence>
<evidence type="ECO:0000313" key="10">
    <source>
        <dbReference type="Proteomes" id="UP000076482"/>
    </source>
</evidence>
<comment type="subunit">
    <text evidence="5 6">The basal body constitutes a major portion of the flagellar organelle and consists of four rings (L,P,S, and M) mounted on a central rod. The rod consists of about 26 subunits of FlgG in the distal portion, and FlgB, FlgC and FlgF are thought to build up the proximal portion of the rod with about 6 subunits each.</text>
</comment>
<feature type="domain" description="Flagellar basal-body/hook protein C-terminal" evidence="8">
    <location>
        <begin position="90"/>
        <end position="133"/>
    </location>
</feature>
<evidence type="ECO:0000256" key="5">
    <source>
        <dbReference type="ARBA" id="ARBA00025933"/>
    </source>
</evidence>
<keyword evidence="9" id="KW-0966">Cell projection</keyword>
<sequence>MGLYEKIASGMSANKLFLDVTANNITNMNTTRTEQGGPYQRQSVVFKEKGSFNEFFQQETGAGVEVESVRQDSSFRTVYDPDHPDADDKGFVKYPSINITAEMTNMVMAQRGYGASVTLFNQVKELNDKTMQIGKG</sequence>
<dbReference type="EMBL" id="LJKE01000015">
    <property type="protein sequence ID" value="KZD72091.1"/>
    <property type="molecule type" value="Genomic_DNA"/>
</dbReference>
<keyword evidence="9" id="KW-0282">Flagellum</keyword>
<dbReference type="InterPro" id="IPR001444">
    <property type="entry name" value="Flag_bb_rod_N"/>
</dbReference>
<dbReference type="Pfam" id="PF06429">
    <property type="entry name" value="Flg_bbr_C"/>
    <property type="match status" value="1"/>
</dbReference>
<proteinExistence type="inferred from homology"/>
<comment type="caution">
    <text evidence="9">The sequence shown here is derived from an EMBL/GenBank/DDBJ whole genome shotgun (WGS) entry which is preliminary data.</text>
</comment>
<protein>
    <recommendedName>
        <fullName evidence="3 6">Flagellar basal-body rod protein FlgC</fullName>
    </recommendedName>
</protein>
<evidence type="ECO:0000256" key="4">
    <source>
        <dbReference type="ARBA" id="ARBA00023143"/>
    </source>
</evidence>
<dbReference type="GO" id="GO:0071978">
    <property type="term" value="P:bacterial-type flagellum-dependent swarming motility"/>
    <property type="evidence" value="ECO:0007669"/>
    <property type="project" value="TreeGrafter"/>
</dbReference>
<reference evidence="9 10" key="1">
    <citation type="submission" date="2015-09" db="EMBL/GenBank/DDBJ databases">
        <title>Bacillus cereus food isolates.</title>
        <authorList>
            <person name="Boekhorst J."/>
        </authorList>
    </citation>
    <scope>NUCLEOTIDE SEQUENCE [LARGE SCALE GENOMIC DNA]</scope>
    <source>
        <strain evidence="9 10">B4088</strain>
    </source>
</reference>
<comment type="subcellular location">
    <subcellularLocation>
        <location evidence="1 6">Bacterial flagellum basal body</location>
    </subcellularLocation>
</comment>
<dbReference type="RefSeq" id="WP_063259774.1">
    <property type="nucleotide sequence ID" value="NZ_LJKE01000015.1"/>
</dbReference>
<gene>
    <name evidence="9" type="ORF">B4088_0552</name>
</gene>
<dbReference type="NCBIfam" id="TIGR01395">
    <property type="entry name" value="FlgC"/>
    <property type="match status" value="1"/>
</dbReference>
<keyword evidence="4 6" id="KW-0975">Bacterial flagellum</keyword>
<dbReference type="PANTHER" id="PTHR30435:SF2">
    <property type="entry name" value="FLAGELLAR BASAL-BODY ROD PROTEIN FLGC"/>
    <property type="match status" value="1"/>
</dbReference>
<dbReference type="PANTHER" id="PTHR30435">
    <property type="entry name" value="FLAGELLAR PROTEIN"/>
    <property type="match status" value="1"/>
</dbReference>
<dbReference type="AlphaFoldDB" id="A0A161R769"/>
<evidence type="ECO:0000256" key="3">
    <source>
        <dbReference type="ARBA" id="ARBA00017941"/>
    </source>
</evidence>
<dbReference type="Proteomes" id="UP000076482">
    <property type="component" value="Unassembled WGS sequence"/>
</dbReference>
<dbReference type="GO" id="GO:0030694">
    <property type="term" value="C:bacterial-type flagellum basal body, rod"/>
    <property type="evidence" value="ECO:0007669"/>
    <property type="project" value="UniProtKB-UniRule"/>
</dbReference>
<evidence type="ECO:0000259" key="8">
    <source>
        <dbReference type="Pfam" id="PF06429"/>
    </source>
</evidence>
<feature type="domain" description="Flagellar basal body rod protein N-terminal" evidence="7">
    <location>
        <begin position="8"/>
        <end position="32"/>
    </location>
</feature>
<dbReference type="Pfam" id="PF00460">
    <property type="entry name" value="Flg_bb_rod"/>
    <property type="match status" value="1"/>
</dbReference>
<name>A0A161R769_BACCE</name>
<dbReference type="InterPro" id="IPR006299">
    <property type="entry name" value="FlgC"/>
</dbReference>
<comment type="similarity">
    <text evidence="2">Belongs to the flagella basal body rod proteins family.</text>
</comment>
<evidence type="ECO:0000256" key="6">
    <source>
        <dbReference type="RuleBase" id="RU362062"/>
    </source>
</evidence>
<dbReference type="PATRIC" id="fig|1396.535.peg.4304"/>
<keyword evidence="9" id="KW-0969">Cilium</keyword>